<dbReference type="EC" id="2.1.1.297" evidence="1"/>
<accession>A0A4Q7NS53</accession>
<reference evidence="7 8" key="1">
    <citation type="submission" date="2019-02" db="EMBL/GenBank/DDBJ databases">
        <title>Genomic Encyclopedia of Type Strains, Phase IV (KMG-IV): sequencing the most valuable type-strain genomes for metagenomic binning, comparative biology and taxonomic classification.</title>
        <authorList>
            <person name="Goeker M."/>
        </authorList>
    </citation>
    <scope>NUCLEOTIDE SEQUENCE [LARGE SCALE GENOMIC DNA]</scope>
    <source>
        <strain evidence="7 8">DSM 45622</strain>
    </source>
</reference>
<dbReference type="InterPro" id="IPR007848">
    <property type="entry name" value="Small_mtfrase_dom"/>
</dbReference>
<comment type="caution">
    <text evidence="7">The sequence shown here is derived from an EMBL/GenBank/DDBJ whole genome shotgun (WGS) entry which is preliminary data.</text>
</comment>
<dbReference type="SUPFAM" id="SSF53335">
    <property type="entry name" value="S-adenosyl-L-methionine-dependent methyltransferases"/>
    <property type="match status" value="1"/>
</dbReference>
<dbReference type="InterPro" id="IPR029063">
    <property type="entry name" value="SAM-dependent_MTases_sf"/>
</dbReference>
<evidence type="ECO:0000256" key="2">
    <source>
        <dbReference type="ARBA" id="ARBA00022603"/>
    </source>
</evidence>
<keyword evidence="2 7" id="KW-0489">Methyltransferase</keyword>
<comment type="catalytic activity">
    <reaction evidence="5">
        <text>L-glutaminyl-[peptide chain release factor] + S-adenosyl-L-methionine = N(5)-methyl-L-glutaminyl-[peptide chain release factor] + S-adenosyl-L-homocysteine + H(+)</text>
        <dbReference type="Rhea" id="RHEA:42896"/>
        <dbReference type="Rhea" id="RHEA-COMP:10271"/>
        <dbReference type="Rhea" id="RHEA-COMP:10272"/>
        <dbReference type="ChEBI" id="CHEBI:15378"/>
        <dbReference type="ChEBI" id="CHEBI:30011"/>
        <dbReference type="ChEBI" id="CHEBI:57856"/>
        <dbReference type="ChEBI" id="CHEBI:59789"/>
        <dbReference type="ChEBI" id="CHEBI:61891"/>
        <dbReference type="EC" id="2.1.1.297"/>
    </reaction>
</comment>
<dbReference type="Proteomes" id="UP000293638">
    <property type="component" value="Unassembled WGS sequence"/>
</dbReference>
<dbReference type="Gene3D" id="3.40.50.150">
    <property type="entry name" value="Vaccinia Virus protein VP39"/>
    <property type="match status" value="1"/>
</dbReference>
<evidence type="ECO:0000313" key="7">
    <source>
        <dbReference type="EMBL" id="RZS89835.1"/>
    </source>
</evidence>
<evidence type="ECO:0000256" key="1">
    <source>
        <dbReference type="ARBA" id="ARBA00012771"/>
    </source>
</evidence>
<dbReference type="CDD" id="cd02440">
    <property type="entry name" value="AdoMet_MTases"/>
    <property type="match status" value="1"/>
</dbReference>
<evidence type="ECO:0000259" key="6">
    <source>
        <dbReference type="Pfam" id="PF05175"/>
    </source>
</evidence>
<evidence type="ECO:0000256" key="3">
    <source>
        <dbReference type="ARBA" id="ARBA00022679"/>
    </source>
</evidence>
<dbReference type="NCBIfam" id="TIGR03704">
    <property type="entry name" value="PrmC_rel_meth"/>
    <property type="match status" value="1"/>
</dbReference>
<dbReference type="InterPro" id="IPR050320">
    <property type="entry name" value="N5-glutamine_MTase"/>
</dbReference>
<dbReference type="GO" id="GO:0102559">
    <property type="term" value="F:peptide chain release factor N(5)-glutamine methyltransferase activity"/>
    <property type="evidence" value="ECO:0007669"/>
    <property type="project" value="UniProtKB-EC"/>
</dbReference>
<dbReference type="PANTHER" id="PTHR18895">
    <property type="entry name" value="HEMK METHYLTRANSFERASE"/>
    <property type="match status" value="1"/>
</dbReference>
<keyword evidence="8" id="KW-1185">Reference proteome</keyword>
<sequence>MPDLVARLRAAGCVFAEDEARLLLADGRDLEPLVARRVVGEPLEQVLGWAELAGVRVALAPGVFVPRQRSAHLVEHAAVLARPGSVVVDLCCGSGALGLAVARAVPGVRLVAADLDPVAVACAAGNLAGVGTAYQGDLCAALPPELRGRVDVLVANAPYVPSGAVATLPPEARDHEPLLALDGGVDGLDVHRRIAAEAREWLAPGGTLLVETGEEQAGAAVALLEAAGLHADVDLSEEWGSAVVSGRRR</sequence>
<keyword evidence="4" id="KW-0949">S-adenosyl-L-methionine</keyword>
<dbReference type="NCBIfam" id="TIGR00536">
    <property type="entry name" value="hemK_fam"/>
    <property type="match status" value="1"/>
</dbReference>
<dbReference type="Pfam" id="PF05175">
    <property type="entry name" value="MTS"/>
    <property type="match status" value="1"/>
</dbReference>
<evidence type="ECO:0000313" key="8">
    <source>
        <dbReference type="Proteomes" id="UP000293638"/>
    </source>
</evidence>
<keyword evidence="3 7" id="KW-0808">Transferase</keyword>
<dbReference type="RefSeq" id="WP_130492945.1">
    <property type="nucleotide sequence ID" value="NZ_SGXD01000002.1"/>
</dbReference>
<dbReference type="PANTHER" id="PTHR18895:SF74">
    <property type="entry name" value="MTRF1L RELEASE FACTOR GLUTAMINE METHYLTRANSFERASE"/>
    <property type="match status" value="1"/>
</dbReference>
<evidence type="ECO:0000256" key="4">
    <source>
        <dbReference type="ARBA" id="ARBA00022691"/>
    </source>
</evidence>
<dbReference type="InterPro" id="IPR022446">
    <property type="entry name" value="MeTrfrase_put"/>
</dbReference>
<dbReference type="OrthoDB" id="9800643at2"/>
<evidence type="ECO:0000256" key="5">
    <source>
        <dbReference type="ARBA" id="ARBA00048391"/>
    </source>
</evidence>
<dbReference type="AlphaFoldDB" id="A0A4Q7NS53"/>
<dbReference type="EMBL" id="SGXD01000002">
    <property type="protein sequence ID" value="RZS89835.1"/>
    <property type="molecule type" value="Genomic_DNA"/>
</dbReference>
<feature type="domain" description="Methyltransferase small" evidence="6">
    <location>
        <begin position="70"/>
        <end position="161"/>
    </location>
</feature>
<proteinExistence type="predicted"/>
<name>A0A4Q7NS53_9ACTN</name>
<dbReference type="GO" id="GO:0032259">
    <property type="term" value="P:methylation"/>
    <property type="evidence" value="ECO:0007669"/>
    <property type="project" value="UniProtKB-KW"/>
</dbReference>
<gene>
    <name evidence="7" type="ORF">EV189_1611</name>
</gene>
<dbReference type="InterPro" id="IPR004556">
    <property type="entry name" value="HemK-like"/>
</dbReference>
<organism evidence="7 8">
    <name type="scientific">Motilibacter rhizosphaerae</name>
    <dbReference type="NCBI Taxonomy" id="598652"/>
    <lineage>
        <taxon>Bacteria</taxon>
        <taxon>Bacillati</taxon>
        <taxon>Actinomycetota</taxon>
        <taxon>Actinomycetes</taxon>
        <taxon>Motilibacterales</taxon>
        <taxon>Motilibacteraceae</taxon>
        <taxon>Motilibacter</taxon>
    </lineage>
</organism>
<protein>
    <recommendedName>
        <fullName evidence="1">peptide chain release factor N(5)-glutamine methyltransferase</fullName>
        <ecNumber evidence="1">2.1.1.297</ecNumber>
    </recommendedName>
</protein>